<dbReference type="PANTHER" id="PTHR35394:SF5">
    <property type="entry name" value="DUF3176 DOMAIN-CONTAINING PROTEIN"/>
    <property type="match status" value="1"/>
</dbReference>
<keyword evidence="2" id="KW-1185">Reference proteome</keyword>
<evidence type="ECO:0000313" key="1">
    <source>
        <dbReference type="EMBL" id="KAL1624687.1"/>
    </source>
</evidence>
<sequence length="532" mass="59381">MPIRPHALISVFAAFAKSALILPLTECISQYKWLYFSRNQQRLQDLQTFDDASRGPLGSLADDAPIRDQTLKCTYETPSGLHVDFCRGKIPGRDNLCWTRLNATAELSLSTLSNITHHAFVRVHEDIRKPGTTGQDYGIEALGCTLYWCARTNSGLGVTNGIVNPGNVTRTPLAGIRDLTTINQDSEFPIQLTTLVAPESWNGTKGFTINVFDMVCIADLIQVLLHTSLLTENYYMYRSNTYRTAYALWKSPSLATTMDNVAESLTYAVRRTQNSTMITGQSFHDETYMRVRWAWFALPASLVICTGGTLVTLAIINDRHNVLLWKSSMLPLLFYGFEQPIDAPVQKLSHVDARAQNTKVRLHITEINDLRFVLLLETVKMLMLNYIIILSRGYTRVFHIAEGLRRSALRGTFESMVRIVGAPQVVWRWRIPQAGSKAVDYTPPCYGRGLWRFKLGSAGLVETAKVRWTTRSDTVPTLCSGGGSHDVELSVVCRQCERDVSEGVLLTRGADGRPNKRGGLVVVVGVLEAWAS</sequence>
<dbReference type="Proteomes" id="UP001521116">
    <property type="component" value="Unassembled WGS sequence"/>
</dbReference>
<dbReference type="InterPro" id="IPR021514">
    <property type="entry name" value="DUF3176"/>
</dbReference>
<dbReference type="EMBL" id="JAJVDC020000104">
    <property type="protein sequence ID" value="KAL1624687.1"/>
    <property type="molecule type" value="Genomic_DNA"/>
</dbReference>
<organism evidence="1 2">
    <name type="scientific">Neofusicoccum ribis</name>
    <dbReference type="NCBI Taxonomy" id="45134"/>
    <lineage>
        <taxon>Eukaryota</taxon>
        <taxon>Fungi</taxon>
        <taxon>Dikarya</taxon>
        <taxon>Ascomycota</taxon>
        <taxon>Pezizomycotina</taxon>
        <taxon>Dothideomycetes</taxon>
        <taxon>Dothideomycetes incertae sedis</taxon>
        <taxon>Botryosphaeriales</taxon>
        <taxon>Botryosphaeriaceae</taxon>
        <taxon>Neofusicoccum</taxon>
    </lineage>
</organism>
<accession>A0ABR3SM65</accession>
<reference evidence="1 2" key="1">
    <citation type="submission" date="2024-02" db="EMBL/GenBank/DDBJ databases">
        <title>De novo assembly and annotation of 12 fungi associated with fruit tree decline syndrome in Ontario, Canada.</title>
        <authorList>
            <person name="Sulman M."/>
            <person name="Ellouze W."/>
            <person name="Ilyukhin E."/>
        </authorList>
    </citation>
    <scope>NUCLEOTIDE SEQUENCE [LARGE SCALE GENOMIC DNA]</scope>
    <source>
        <strain evidence="1 2">M1-105</strain>
    </source>
</reference>
<gene>
    <name evidence="1" type="ORF">SLS56_007750</name>
</gene>
<proteinExistence type="predicted"/>
<dbReference type="Pfam" id="PF11374">
    <property type="entry name" value="DUF3176"/>
    <property type="match status" value="1"/>
</dbReference>
<dbReference type="PANTHER" id="PTHR35394">
    <property type="entry name" value="DUF3176 DOMAIN-CONTAINING PROTEIN"/>
    <property type="match status" value="1"/>
</dbReference>
<name>A0ABR3SM65_9PEZI</name>
<comment type="caution">
    <text evidence="1">The sequence shown here is derived from an EMBL/GenBank/DDBJ whole genome shotgun (WGS) entry which is preliminary data.</text>
</comment>
<evidence type="ECO:0000313" key="2">
    <source>
        <dbReference type="Proteomes" id="UP001521116"/>
    </source>
</evidence>
<protein>
    <submittedName>
        <fullName evidence="1">Uncharacterized protein</fullName>
    </submittedName>
</protein>